<evidence type="ECO:0000313" key="4">
    <source>
        <dbReference type="Proteomes" id="UP000320672"/>
    </source>
</evidence>
<keyword evidence="4" id="KW-1185">Reference proteome</keyword>
<reference evidence="3 4" key="1">
    <citation type="submission" date="2019-02" db="EMBL/GenBank/DDBJ databases">
        <title>Deep-cultivation of Planctomycetes and their phenomic and genomic characterization uncovers novel biology.</title>
        <authorList>
            <person name="Wiegand S."/>
            <person name="Jogler M."/>
            <person name="Boedeker C."/>
            <person name="Pinto D."/>
            <person name="Vollmers J."/>
            <person name="Rivas-Marin E."/>
            <person name="Kohn T."/>
            <person name="Peeters S.H."/>
            <person name="Heuer A."/>
            <person name="Rast P."/>
            <person name="Oberbeckmann S."/>
            <person name="Bunk B."/>
            <person name="Jeske O."/>
            <person name="Meyerdierks A."/>
            <person name="Storesund J.E."/>
            <person name="Kallscheuer N."/>
            <person name="Luecker S."/>
            <person name="Lage O.M."/>
            <person name="Pohl T."/>
            <person name="Merkel B.J."/>
            <person name="Hornburger P."/>
            <person name="Mueller R.-W."/>
            <person name="Bruemmer F."/>
            <person name="Labrenz M."/>
            <person name="Spormann A.M."/>
            <person name="Op den Camp H."/>
            <person name="Overmann J."/>
            <person name="Amann R."/>
            <person name="Jetten M.S.M."/>
            <person name="Mascher T."/>
            <person name="Medema M.H."/>
            <person name="Devos D.P."/>
            <person name="Kaster A.-K."/>
            <person name="Ovreas L."/>
            <person name="Rohde M."/>
            <person name="Galperin M.Y."/>
            <person name="Jogler C."/>
        </authorList>
    </citation>
    <scope>NUCLEOTIDE SEQUENCE [LARGE SCALE GENOMIC DNA]</scope>
    <source>
        <strain evidence="3 4">FF011L</strain>
    </source>
</reference>
<dbReference type="RefSeq" id="WP_145350278.1">
    <property type="nucleotide sequence ID" value="NZ_CP036262.1"/>
</dbReference>
<dbReference type="OrthoDB" id="282116at2"/>
<keyword evidence="2" id="KW-1133">Transmembrane helix</keyword>
<feature type="region of interest" description="Disordered" evidence="1">
    <location>
        <begin position="1"/>
        <end position="21"/>
    </location>
</feature>
<feature type="transmembrane region" description="Helical" evidence="2">
    <location>
        <begin position="61"/>
        <end position="79"/>
    </location>
</feature>
<gene>
    <name evidence="3" type="ORF">FF011L_08120</name>
</gene>
<accession>A0A517MB30</accession>
<evidence type="ECO:0000256" key="2">
    <source>
        <dbReference type="SAM" id="Phobius"/>
    </source>
</evidence>
<keyword evidence="2" id="KW-0812">Transmembrane</keyword>
<organism evidence="3 4">
    <name type="scientific">Roseimaritima multifibrata</name>
    <dbReference type="NCBI Taxonomy" id="1930274"/>
    <lineage>
        <taxon>Bacteria</taxon>
        <taxon>Pseudomonadati</taxon>
        <taxon>Planctomycetota</taxon>
        <taxon>Planctomycetia</taxon>
        <taxon>Pirellulales</taxon>
        <taxon>Pirellulaceae</taxon>
        <taxon>Roseimaritima</taxon>
    </lineage>
</organism>
<evidence type="ECO:0000256" key="1">
    <source>
        <dbReference type="SAM" id="MobiDB-lite"/>
    </source>
</evidence>
<dbReference type="Proteomes" id="UP000320672">
    <property type="component" value="Chromosome"/>
</dbReference>
<name>A0A517MB30_9BACT</name>
<sequence>MNHSSNSPTDQTPEGDSPSWFERPENINKLIIGLLIACAIVTLADLFYTNPHAHFAIESTFAFQSWFGFVTFVVVVYLGKILRWFVQRDEDYYDR</sequence>
<feature type="compositionally biased region" description="Polar residues" evidence="1">
    <location>
        <begin position="1"/>
        <end position="14"/>
    </location>
</feature>
<evidence type="ECO:0000313" key="3">
    <source>
        <dbReference type="EMBL" id="QDS92076.1"/>
    </source>
</evidence>
<dbReference type="KEGG" id="rml:FF011L_08120"/>
<keyword evidence="2" id="KW-0472">Membrane</keyword>
<protein>
    <submittedName>
        <fullName evidence="3">Uncharacterized protein</fullName>
    </submittedName>
</protein>
<dbReference type="AlphaFoldDB" id="A0A517MB30"/>
<proteinExistence type="predicted"/>
<feature type="transmembrane region" description="Helical" evidence="2">
    <location>
        <begin position="30"/>
        <end position="49"/>
    </location>
</feature>
<dbReference type="EMBL" id="CP036262">
    <property type="protein sequence ID" value="QDS92076.1"/>
    <property type="molecule type" value="Genomic_DNA"/>
</dbReference>